<evidence type="ECO:0000313" key="2">
    <source>
        <dbReference type="EMBL" id="GEC20629.1"/>
    </source>
</evidence>
<keyword evidence="1" id="KW-0812">Transmembrane</keyword>
<dbReference type="AlphaFoldDB" id="A0A4Y3WS76"/>
<evidence type="ECO:0000256" key="1">
    <source>
        <dbReference type="SAM" id="Phobius"/>
    </source>
</evidence>
<organism evidence="2 3">
    <name type="scientific">Pseudonocardia hydrocarbonoxydans</name>
    <dbReference type="NCBI Taxonomy" id="76726"/>
    <lineage>
        <taxon>Bacteria</taxon>
        <taxon>Bacillati</taxon>
        <taxon>Actinomycetota</taxon>
        <taxon>Actinomycetes</taxon>
        <taxon>Pseudonocardiales</taxon>
        <taxon>Pseudonocardiaceae</taxon>
        <taxon>Pseudonocardia</taxon>
    </lineage>
</organism>
<gene>
    <name evidence="2" type="ORF">PHY01_29120</name>
</gene>
<proteinExistence type="predicted"/>
<keyword evidence="3" id="KW-1185">Reference proteome</keyword>
<feature type="transmembrane region" description="Helical" evidence="1">
    <location>
        <begin position="38"/>
        <end position="59"/>
    </location>
</feature>
<keyword evidence="1" id="KW-0472">Membrane</keyword>
<keyword evidence="1" id="KW-1133">Transmembrane helix</keyword>
<protein>
    <submittedName>
        <fullName evidence="2">Uncharacterized protein</fullName>
    </submittedName>
</protein>
<dbReference type="EMBL" id="BJNG01000020">
    <property type="protein sequence ID" value="GEC20629.1"/>
    <property type="molecule type" value="Genomic_DNA"/>
</dbReference>
<dbReference type="Proteomes" id="UP000320338">
    <property type="component" value="Unassembled WGS sequence"/>
</dbReference>
<reference evidence="2 3" key="1">
    <citation type="submission" date="2019-06" db="EMBL/GenBank/DDBJ databases">
        <title>Whole genome shotgun sequence of Pseudonocardia hydrocarbonoxydans NBRC 14498.</title>
        <authorList>
            <person name="Hosoyama A."/>
            <person name="Uohara A."/>
            <person name="Ohji S."/>
            <person name="Ichikawa N."/>
        </authorList>
    </citation>
    <scope>NUCLEOTIDE SEQUENCE [LARGE SCALE GENOMIC DNA]</scope>
    <source>
        <strain evidence="2 3">NBRC 14498</strain>
    </source>
</reference>
<evidence type="ECO:0000313" key="3">
    <source>
        <dbReference type="Proteomes" id="UP000320338"/>
    </source>
</evidence>
<name>A0A4Y3WS76_9PSEU</name>
<sequence length="165" mass="17408">MRADPSRAPRADAAGTATGLVRRTLVGVAGDRSPLVGLLIYLLVAVAPTLVLWVTLRLLPRAVGAVLERRRRPSPGPSFEQVVADVRRLRREVRAGRPGSHVRQVAVFSAYDDVLLQLCAVVGVPDPPLATADGRDRAFARLLTEAALEEAGVALDPPRGGAAAA</sequence>
<accession>A0A4Y3WS76</accession>
<comment type="caution">
    <text evidence="2">The sequence shown here is derived from an EMBL/GenBank/DDBJ whole genome shotgun (WGS) entry which is preliminary data.</text>
</comment>